<dbReference type="Pfam" id="PF00300">
    <property type="entry name" value="His_Phos_1"/>
    <property type="match status" value="1"/>
</dbReference>
<dbReference type="SUPFAM" id="SSF53254">
    <property type="entry name" value="Phosphoglycerate mutase-like"/>
    <property type="match status" value="1"/>
</dbReference>
<dbReference type="GO" id="GO:0000086">
    <property type="term" value="P:G2/M transition of mitotic cell cycle"/>
    <property type="evidence" value="ECO:0007669"/>
    <property type="project" value="TreeGrafter"/>
</dbReference>
<dbReference type="InterPro" id="IPR029033">
    <property type="entry name" value="His_PPase_superfam"/>
</dbReference>
<evidence type="ECO:0000256" key="2">
    <source>
        <dbReference type="ARBA" id="ARBA00013064"/>
    </source>
</evidence>
<sequence>MSGHHQEAWKLSPVSELSVCMQGLRCEDRGESKGDEDAESDKENSSVRRRIRVRLFSSSSPEDQLQSESRNKRQSRCSTAEGEQETLDPESLMLFQRLRSSKNPSHTLISVNAVTNRRLIGDFSKNHVLPVEKINHQDLYCVSAETVASLIQGQFSAMVEDFLIIDCRYPYEYQGGHIKGAVNLYTESQIHQAFLHVLSTTQVSPIVCPAPGDMSAPDMQSSMKEAKAAKADNGAASSLRKLIVFHCEFSSERGPRLSCVSQMVMSPCITGTSENSFEISAGSGTNIVSHVQSEFSRGHHAVNTDPKSSIKNWTETMYRVTTLRRLCTMAAYKLVLIRHGESSWNQENRFCGWFDADLSDTGIQEAKRGGEARR</sequence>
<evidence type="ECO:0000259" key="10">
    <source>
        <dbReference type="PROSITE" id="PS50206"/>
    </source>
</evidence>
<dbReference type="InterPro" id="IPR036873">
    <property type="entry name" value="Rhodanese-like_dom_sf"/>
</dbReference>
<evidence type="ECO:0000256" key="5">
    <source>
        <dbReference type="ARBA" id="ARBA00022801"/>
    </source>
</evidence>
<evidence type="ECO:0000313" key="11">
    <source>
        <dbReference type="EMBL" id="TSK18071.1"/>
    </source>
</evidence>
<dbReference type="Pfam" id="PF00581">
    <property type="entry name" value="Rhodanese"/>
    <property type="match status" value="1"/>
</dbReference>
<keyword evidence="5" id="KW-0378">Hydrolase</keyword>
<dbReference type="PROSITE" id="PS50206">
    <property type="entry name" value="RHODANESE_3"/>
    <property type="match status" value="1"/>
</dbReference>
<evidence type="ECO:0000256" key="7">
    <source>
        <dbReference type="ARBA" id="ARBA00023306"/>
    </source>
</evidence>
<proteinExistence type="inferred from homology"/>
<feature type="domain" description="Rhodanese" evidence="10">
    <location>
        <begin position="158"/>
        <end position="256"/>
    </location>
</feature>
<evidence type="ECO:0000256" key="3">
    <source>
        <dbReference type="ARBA" id="ARBA00022618"/>
    </source>
</evidence>
<feature type="compositionally biased region" description="Basic and acidic residues" evidence="9">
    <location>
        <begin position="28"/>
        <end position="46"/>
    </location>
</feature>
<keyword evidence="7" id="KW-0131">Cell cycle</keyword>
<dbReference type="InterPro" id="IPR001763">
    <property type="entry name" value="Rhodanese-like_dom"/>
</dbReference>
<dbReference type="GO" id="GO:0005634">
    <property type="term" value="C:nucleus"/>
    <property type="evidence" value="ECO:0007669"/>
    <property type="project" value="TreeGrafter"/>
</dbReference>
<feature type="compositionally biased region" description="Polar residues" evidence="9">
    <location>
        <begin position="56"/>
        <end position="68"/>
    </location>
</feature>
<dbReference type="InterPro" id="IPR000751">
    <property type="entry name" value="MPI_Phosphatase"/>
</dbReference>
<evidence type="ECO:0000256" key="6">
    <source>
        <dbReference type="ARBA" id="ARBA00022912"/>
    </source>
</evidence>
<name>A0A556TL51_BAGYA</name>
<dbReference type="Gene3D" id="3.40.250.10">
    <property type="entry name" value="Rhodanese-like domain"/>
    <property type="match status" value="1"/>
</dbReference>
<organism evidence="11 12">
    <name type="scientific">Bagarius yarrelli</name>
    <name type="common">Goonch</name>
    <name type="synonym">Bagrus yarrelli</name>
    <dbReference type="NCBI Taxonomy" id="175774"/>
    <lineage>
        <taxon>Eukaryota</taxon>
        <taxon>Metazoa</taxon>
        <taxon>Chordata</taxon>
        <taxon>Craniata</taxon>
        <taxon>Vertebrata</taxon>
        <taxon>Euteleostomi</taxon>
        <taxon>Actinopterygii</taxon>
        <taxon>Neopterygii</taxon>
        <taxon>Teleostei</taxon>
        <taxon>Ostariophysi</taxon>
        <taxon>Siluriformes</taxon>
        <taxon>Sisoridae</taxon>
        <taxon>Sisorinae</taxon>
        <taxon>Bagarius</taxon>
    </lineage>
</organism>
<dbReference type="Gene3D" id="3.40.50.1240">
    <property type="entry name" value="Phosphoglycerate mutase-like"/>
    <property type="match status" value="1"/>
</dbReference>
<comment type="similarity">
    <text evidence="1">Belongs to the MPI phosphatase family.</text>
</comment>
<dbReference type="InterPro" id="IPR001345">
    <property type="entry name" value="PG/BPGM_mutase_AS"/>
</dbReference>
<dbReference type="EC" id="3.1.3.48" evidence="2"/>
<evidence type="ECO:0000256" key="1">
    <source>
        <dbReference type="ARBA" id="ARBA00011065"/>
    </source>
</evidence>
<reference evidence="11 12" key="1">
    <citation type="journal article" date="2019" name="Genome Biol. Evol.">
        <title>Whole-Genome Sequencing of the Giant Devil Catfish, Bagarius yarrelli.</title>
        <authorList>
            <person name="Jiang W."/>
            <person name="Lv Y."/>
            <person name="Cheng L."/>
            <person name="Yang K."/>
            <person name="Chao B."/>
            <person name="Wang X."/>
            <person name="Li Y."/>
            <person name="Pan X."/>
            <person name="You X."/>
            <person name="Zhang Y."/>
            <person name="Yang J."/>
            <person name="Li J."/>
            <person name="Zhang X."/>
            <person name="Liu S."/>
            <person name="Sun C."/>
            <person name="Yang J."/>
            <person name="Shi Q."/>
        </authorList>
    </citation>
    <scope>NUCLEOTIDE SEQUENCE [LARGE SCALE GENOMIC DNA]</scope>
    <source>
        <strain evidence="11">JWS20170419001</strain>
        <tissue evidence="11">Muscle</tissue>
    </source>
</reference>
<gene>
    <name evidence="11" type="ORF">Baya_1451</name>
</gene>
<feature type="region of interest" description="Disordered" evidence="9">
    <location>
        <begin position="28"/>
        <end position="86"/>
    </location>
</feature>
<keyword evidence="3" id="KW-0132">Cell division</keyword>
<dbReference type="PROSITE" id="PS00175">
    <property type="entry name" value="PG_MUTASE"/>
    <property type="match status" value="1"/>
</dbReference>
<dbReference type="CDD" id="cd07067">
    <property type="entry name" value="HP_PGM_like"/>
    <property type="match status" value="1"/>
</dbReference>
<dbReference type="SUPFAM" id="SSF52821">
    <property type="entry name" value="Rhodanese/Cell cycle control phosphatase"/>
    <property type="match status" value="1"/>
</dbReference>
<keyword evidence="6" id="KW-0904">Protein phosphatase</keyword>
<accession>A0A556TL51</accession>
<dbReference type="InterPro" id="IPR013078">
    <property type="entry name" value="His_Pase_superF_clade-1"/>
</dbReference>
<protein>
    <recommendedName>
        <fullName evidence="2">protein-tyrosine-phosphatase</fullName>
        <ecNumber evidence="2">3.1.3.48</ecNumber>
    </recommendedName>
</protein>
<dbReference type="GO" id="GO:0051301">
    <property type="term" value="P:cell division"/>
    <property type="evidence" value="ECO:0007669"/>
    <property type="project" value="UniProtKB-KW"/>
</dbReference>
<evidence type="ECO:0000256" key="4">
    <source>
        <dbReference type="ARBA" id="ARBA00022776"/>
    </source>
</evidence>
<keyword evidence="12" id="KW-1185">Reference proteome</keyword>
<dbReference type="GO" id="GO:0004725">
    <property type="term" value="F:protein tyrosine phosphatase activity"/>
    <property type="evidence" value="ECO:0007669"/>
    <property type="project" value="UniProtKB-EC"/>
</dbReference>
<evidence type="ECO:0000313" key="12">
    <source>
        <dbReference type="Proteomes" id="UP000319801"/>
    </source>
</evidence>
<dbReference type="GO" id="GO:0010971">
    <property type="term" value="P:positive regulation of G2/M transition of mitotic cell cycle"/>
    <property type="evidence" value="ECO:0007669"/>
    <property type="project" value="TreeGrafter"/>
</dbReference>
<feature type="binding site" evidence="8">
    <location>
        <begin position="338"/>
        <end position="345"/>
    </location>
    <ligand>
        <name>substrate</name>
    </ligand>
</feature>
<dbReference type="PRINTS" id="PR00716">
    <property type="entry name" value="MPIPHPHTASE"/>
</dbReference>
<dbReference type="OrthoDB" id="9999371at2759"/>
<comment type="caution">
    <text evidence="11">The sequence shown here is derived from an EMBL/GenBank/DDBJ whole genome shotgun (WGS) entry which is preliminary data.</text>
</comment>
<dbReference type="PANTHER" id="PTHR10828:SF17">
    <property type="entry name" value="PROTEIN-TYROSINE-PHOSPHATASE"/>
    <property type="match status" value="1"/>
</dbReference>
<dbReference type="AlphaFoldDB" id="A0A556TL51"/>
<dbReference type="EMBL" id="VCAZ01000004">
    <property type="protein sequence ID" value="TSK18071.1"/>
    <property type="molecule type" value="Genomic_DNA"/>
</dbReference>
<keyword evidence="4" id="KW-0498">Mitosis</keyword>
<dbReference type="Proteomes" id="UP000319801">
    <property type="component" value="Unassembled WGS sequence"/>
</dbReference>
<dbReference type="GO" id="GO:0110032">
    <property type="term" value="P:positive regulation of G2/MI transition of meiotic cell cycle"/>
    <property type="evidence" value="ECO:0007669"/>
    <property type="project" value="TreeGrafter"/>
</dbReference>
<dbReference type="GO" id="GO:0005737">
    <property type="term" value="C:cytoplasm"/>
    <property type="evidence" value="ECO:0007669"/>
    <property type="project" value="TreeGrafter"/>
</dbReference>
<evidence type="ECO:0000256" key="8">
    <source>
        <dbReference type="PIRSR" id="PIRSR613078-2"/>
    </source>
</evidence>
<dbReference type="PANTHER" id="PTHR10828">
    <property type="entry name" value="M-PHASE INDUCER PHOSPHATASE DUAL SPECIFICITY PHOSPHATASE CDC25"/>
    <property type="match status" value="1"/>
</dbReference>
<evidence type="ECO:0000256" key="9">
    <source>
        <dbReference type="SAM" id="MobiDB-lite"/>
    </source>
</evidence>
<dbReference type="SMART" id="SM00450">
    <property type="entry name" value="RHOD"/>
    <property type="match status" value="1"/>
</dbReference>